<feature type="region of interest" description="Disordered" evidence="1">
    <location>
        <begin position="255"/>
        <end position="285"/>
    </location>
</feature>
<dbReference type="AlphaFoldDB" id="A0A9P4SDZ3"/>
<gene>
    <name evidence="2" type="ORF">M501DRAFT_660615</name>
</gene>
<dbReference type="Proteomes" id="UP000799429">
    <property type="component" value="Unassembled WGS sequence"/>
</dbReference>
<organism evidence="2 3">
    <name type="scientific">Patellaria atrata CBS 101060</name>
    <dbReference type="NCBI Taxonomy" id="1346257"/>
    <lineage>
        <taxon>Eukaryota</taxon>
        <taxon>Fungi</taxon>
        <taxon>Dikarya</taxon>
        <taxon>Ascomycota</taxon>
        <taxon>Pezizomycotina</taxon>
        <taxon>Dothideomycetes</taxon>
        <taxon>Dothideomycetes incertae sedis</taxon>
        <taxon>Patellariales</taxon>
        <taxon>Patellariaceae</taxon>
        <taxon>Patellaria</taxon>
    </lineage>
</organism>
<keyword evidence="3" id="KW-1185">Reference proteome</keyword>
<reference evidence="2" key="1">
    <citation type="journal article" date="2020" name="Stud. Mycol.">
        <title>101 Dothideomycetes genomes: a test case for predicting lifestyles and emergence of pathogens.</title>
        <authorList>
            <person name="Haridas S."/>
            <person name="Albert R."/>
            <person name="Binder M."/>
            <person name="Bloem J."/>
            <person name="Labutti K."/>
            <person name="Salamov A."/>
            <person name="Andreopoulos B."/>
            <person name="Baker S."/>
            <person name="Barry K."/>
            <person name="Bills G."/>
            <person name="Bluhm B."/>
            <person name="Cannon C."/>
            <person name="Castanera R."/>
            <person name="Culley D."/>
            <person name="Daum C."/>
            <person name="Ezra D."/>
            <person name="Gonzalez J."/>
            <person name="Henrissat B."/>
            <person name="Kuo A."/>
            <person name="Liang C."/>
            <person name="Lipzen A."/>
            <person name="Lutzoni F."/>
            <person name="Magnuson J."/>
            <person name="Mondo S."/>
            <person name="Nolan M."/>
            <person name="Ohm R."/>
            <person name="Pangilinan J."/>
            <person name="Park H.-J."/>
            <person name="Ramirez L."/>
            <person name="Alfaro M."/>
            <person name="Sun H."/>
            <person name="Tritt A."/>
            <person name="Yoshinaga Y."/>
            <person name="Zwiers L.-H."/>
            <person name="Turgeon B."/>
            <person name="Goodwin S."/>
            <person name="Spatafora J."/>
            <person name="Crous P."/>
            <person name="Grigoriev I."/>
        </authorList>
    </citation>
    <scope>NUCLEOTIDE SEQUENCE</scope>
    <source>
        <strain evidence="2">CBS 101060</strain>
    </source>
</reference>
<dbReference type="EMBL" id="MU006092">
    <property type="protein sequence ID" value="KAF2841006.1"/>
    <property type="molecule type" value="Genomic_DNA"/>
</dbReference>
<evidence type="ECO:0000256" key="1">
    <source>
        <dbReference type="SAM" id="MobiDB-lite"/>
    </source>
</evidence>
<name>A0A9P4SDZ3_9PEZI</name>
<comment type="caution">
    <text evidence="2">The sequence shown here is derived from an EMBL/GenBank/DDBJ whole genome shotgun (WGS) entry which is preliminary data.</text>
</comment>
<proteinExistence type="predicted"/>
<evidence type="ECO:0000313" key="2">
    <source>
        <dbReference type="EMBL" id="KAF2841006.1"/>
    </source>
</evidence>
<accession>A0A9P4SDZ3</accession>
<feature type="compositionally biased region" description="Basic and acidic residues" evidence="1">
    <location>
        <begin position="273"/>
        <end position="285"/>
    </location>
</feature>
<protein>
    <submittedName>
        <fullName evidence="2">Uncharacterized protein</fullName>
    </submittedName>
</protein>
<evidence type="ECO:0000313" key="3">
    <source>
        <dbReference type="Proteomes" id="UP000799429"/>
    </source>
</evidence>
<sequence>MGNIHMIEVRSFHKIIYVPQSRAIQTSWLQNLSVGDFCLAYDVQIEYVQDWLRRLCDGFSRFNMTHRIPVPHSTSKGERVKATEFWVVQVPSDALLEGLGGLFGGQWGKSCGPQRAASDPWDGRGFVISRLKLNTSRNLQSGPWALPSSFRSTSHNPFLLNYRDPSYSSPALLIAPSQPFFTHPYLTHFRLHHHLSPKSSDISQLHPTIRLLNSVSYLCYIPTADQLCCFSSLCSEFYHKKVLKHEYHTEFQELPASREAGPRSQLSSRRRHDQCIKRSRSTSEI</sequence>